<feature type="compositionally biased region" description="Basic and acidic residues" evidence="1">
    <location>
        <begin position="100"/>
        <end position="118"/>
    </location>
</feature>
<feature type="compositionally biased region" description="Low complexity" evidence="1">
    <location>
        <begin position="142"/>
        <end position="158"/>
    </location>
</feature>
<feature type="compositionally biased region" description="Basic and acidic residues" evidence="1">
    <location>
        <begin position="194"/>
        <end position="211"/>
    </location>
</feature>
<evidence type="ECO:0000313" key="2">
    <source>
        <dbReference type="EMBL" id="GKT34482.1"/>
    </source>
</evidence>
<evidence type="ECO:0000313" key="3">
    <source>
        <dbReference type="Proteomes" id="UP001057375"/>
    </source>
</evidence>
<feature type="compositionally biased region" description="Polar residues" evidence="1">
    <location>
        <begin position="180"/>
        <end position="192"/>
    </location>
</feature>
<gene>
    <name evidence="2" type="ORF">ADUPG1_007829</name>
</gene>
<sequence>MPNQPGDISIPIDKDTENISHDQSASLLTLSTTTCPTLRALYDIMQDESASKEEEEKSEQDSHDNHISQKSSSKKSKDTSKESQSISTSKHLKAGIKPDQISHSESKMQKIAKKDQYEPKTSTYRHRPNPHSSHHHAKQHPESSPSQSPSSASYGSRSVTLDQSSEVSEQKSHHHKPSQDNEQSDSSGGSFQEDQERIVEQERLAAQRMID</sequence>
<comment type="caution">
    <text evidence="2">The sequence shown here is derived from an EMBL/GenBank/DDBJ whole genome shotgun (WGS) entry which is preliminary data.</text>
</comment>
<evidence type="ECO:0000256" key="1">
    <source>
        <dbReference type="SAM" id="MobiDB-lite"/>
    </source>
</evidence>
<dbReference type="EMBL" id="BQXS01010819">
    <property type="protein sequence ID" value="GKT34482.1"/>
    <property type="molecule type" value="Genomic_DNA"/>
</dbReference>
<proteinExistence type="predicted"/>
<organism evidence="2 3">
    <name type="scientific">Aduncisulcus paluster</name>
    <dbReference type="NCBI Taxonomy" id="2918883"/>
    <lineage>
        <taxon>Eukaryota</taxon>
        <taxon>Metamonada</taxon>
        <taxon>Carpediemonas-like organisms</taxon>
        <taxon>Aduncisulcus</taxon>
    </lineage>
</organism>
<feature type="region of interest" description="Disordered" evidence="1">
    <location>
        <begin position="45"/>
        <end position="211"/>
    </location>
</feature>
<name>A0ABQ5KPP5_9EUKA</name>
<keyword evidence="3" id="KW-1185">Reference proteome</keyword>
<dbReference type="Proteomes" id="UP001057375">
    <property type="component" value="Unassembled WGS sequence"/>
</dbReference>
<accession>A0ABQ5KPP5</accession>
<feature type="compositionally biased region" description="Basic and acidic residues" evidence="1">
    <location>
        <begin position="49"/>
        <end position="67"/>
    </location>
</feature>
<feature type="compositionally biased region" description="Basic residues" evidence="1">
    <location>
        <begin position="123"/>
        <end position="138"/>
    </location>
</feature>
<reference evidence="2" key="1">
    <citation type="submission" date="2022-03" db="EMBL/GenBank/DDBJ databases">
        <title>Draft genome sequence of Aduncisulcus paluster, a free-living microaerophilic Fornicata.</title>
        <authorList>
            <person name="Yuyama I."/>
            <person name="Kume K."/>
            <person name="Tamura T."/>
            <person name="Inagaki Y."/>
            <person name="Hashimoto T."/>
        </authorList>
    </citation>
    <scope>NUCLEOTIDE SEQUENCE</scope>
    <source>
        <strain evidence="2">NY0171</strain>
    </source>
</reference>
<protein>
    <submittedName>
        <fullName evidence="2">Uncharacterized protein</fullName>
    </submittedName>
</protein>
<feature type="non-terminal residue" evidence="2">
    <location>
        <position position="211"/>
    </location>
</feature>